<feature type="chain" id="PRO_5042858021" description="Peptidase M14 domain-containing protein" evidence="12">
    <location>
        <begin position="20"/>
        <end position="413"/>
    </location>
</feature>
<name>A0AAN7SFU3_9COLE</name>
<evidence type="ECO:0000256" key="8">
    <source>
        <dbReference type="ARBA" id="ARBA00022833"/>
    </source>
</evidence>
<dbReference type="GO" id="GO:0005615">
    <property type="term" value="C:extracellular space"/>
    <property type="evidence" value="ECO:0007669"/>
    <property type="project" value="TreeGrafter"/>
</dbReference>
<evidence type="ECO:0000256" key="3">
    <source>
        <dbReference type="ARBA" id="ARBA00022645"/>
    </source>
</evidence>
<dbReference type="SUPFAM" id="SSF54897">
    <property type="entry name" value="Protease propeptides/inhibitors"/>
    <property type="match status" value="1"/>
</dbReference>
<proteinExistence type="inferred from homology"/>
<dbReference type="Proteomes" id="UP001353858">
    <property type="component" value="Unassembled WGS sequence"/>
</dbReference>
<accession>A0AAN7SFU3</accession>
<evidence type="ECO:0000256" key="5">
    <source>
        <dbReference type="ARBA" id="ARBA00022723"/>
    </source>
</evidence>
<gene>
    <name evidence="14" type="ORF">RN001_009870</name>
</gene>
<dbReference type="Pfam" id="PF00246">
    <property type="entry name" value="Peptidase_M14"/>
    <property type="match status" value="1"/>
</dbReference>
<feature type="signal peptide" evidence="12">
    <location>
        <begin position="1"/>
        <end position="19"/>
    </location>
</feature>
<evidence type="ECO:0000256" key="2">
    <source>
        <dbReference type="ARBA" id="ARBA00005988"/>
    </source>
</evidence>
<keyword evidence="9" id="KW-0482">Metalloprotease</keyword>
<keyword evidence="5" id="KW-0479">Metal-binding</keyword>
<evidence type="ECO:0000313" key="14">
    <source>
        <dbReference type="EMBL" id="KAK4877364.1"/>
    </source>
</evidence>
<comment type="cofactor">
    <cofactor evidence="1">
        <name>Zn(2+)</name>
        <dbReference type="ChEBI" id="CHEBI:29105"/>
    </cofactor>
</comment>
<dbReference type="InterPro" id="IPR036990">
    <property type="entry name" value="M14A-like_propep"/>
</dbReference>
<keyword evidence="10" id="KW-1015">Disulfide bond</keyword>
<dbReference type="PANTHER" id="PTHR11705:SF140">
    <property type="entry name" value="FI02848P-RELATED"/>
    <property type="match status" value="1"/>
</dbReference>
<evidence type="ECO:0000313" key="15">
    <source>
        <dbReference type="Proteomes" id="UP001353858"/>
    </source>
</evidence>
<organism evidence="14 15">
    <name type="scientific">Aquatica leii</name>
    <dbReference type="NCBI Taxonomy" id="1421715"/>
    <lineage>
        <taxon>Eukaryota</taxon>
        <taxon>Metazoa</taxon>
        <taxon>Ecdysozoa</taxon>
        <taxon>Arthropoda</taxon>
        <taxon>Hexapoda</taxon>
        <taxon>Insecta</taxon>
        <taxon>Pterygota</taxon>
        <taxon>Neoptera</taxon>
        <taxon>Endopterygota</taxon>
        <taxon>Coleoptera</taxon>
        <taxon>Polyphaga</taxon>
        <taxon>Elateriformia</taxon>
        <taxon>Elateroidea</taxon>
        <taxon>Lampyridae</taxon>
        <taxon>Luciolinae</taxon>
        <taxon>Aquatica</taxon>
    </lineage>
</organism>
<dbReference type="GO" id="GO:0004181">
    <property type="term" value="F:metallocarboxypeptidase activity"/>
    <property type="evidence" value="ECO:0007669"/>
    <property type="project" value="InterPro"/>
</dbReference>
<feature type="domain" description="Peptidase M14" evidence="13">
    <location>
        <begin position="117"/>
        <end position="407"/>
    </location>
</feature>
<keyword evidence="7" id="KW-0378">Hydrolase</keyword>
<comment type="similarity">
    <text evidence="2 11">Belongs to the peptidase M14 family.</text>
</comment>
<evidence type="ECO:0000256" key="9">
    <source>
        <dbReference type="ARBA" id="ARBA00023049"/>
    </source>
</evidence>
<dbReference type="InterPro" id="IPR003146">
    <property type="entry name" value="M14A_act_pep"/>
</dbReference>
<evidence type="ECO:0000256" key="6">
    <source>
        <dbReference type="ARBA" id="ARBA00022729"/>
    </source>
</evidence>
<evidence type="ECO:0000259" key="13">
    <source>
        <dbReference type="PROSITE" id="PS52035"/>
    </source>
</evidence>
<dbReference type="GO" id="GO:0008270">
    <property type="term" value="F:zinc ion binding"/>
    <property type="evidence" value="ECO:0007669"/>
    <property type="project" value="InterPro"/>
</dbReference>
<keyword evidence="15" id="KW-1185">Reference proteome</keyword>
<dbReference type="PRINTS" id="PR00765">
    <property type="entry name" value="CRBOXYPTASEA"/>
</dbReference>
<evidence type="ECO:0000256" key="11">
    <source>
        <dbReference type="PROSITE-ProRule" id="PRU01379"/>
    </source>
</evidence>
<reference evidence="15" key="1">
    <citation type="submission" date="2023-01" db="EMBL/GenBank/DDBJ databases">
        <title>Key to firefly adult light organ development and bioluminescence: homeobox transcription factors regulate luciferase expression and transportation to peroxisome.</title>
        <authorList>
            <person name="Fu X."/>
        </authorList>
    </citation>
    <scope>NUCLEOTIDE SEQUENCE [LARGE SCALE GENOMIC DNA]</scope>
</reference>
<dbReference type="FunFam" id="3.40.630.10:FF:000001">
    <property type="entry name" value="Carboxypeptidase B"/>
    <property type="match status" value="1"/>
</dbReference>
<evidence type="ECO:0000256" key="4">
    <source>
        <dbReference type="ARBA" id="ARBA00022670"/>
    </source>
</evidence>
<dbReference type="AlphaFoldDB" id="A0AAN7SFU3"/>
<keyword evidence="6 12" id="KW-0732">Signal</keyword>
<dbReference type="CDD" id="cd03860">
    <property type="entry name" value="M14_CP_A-B_like"/>
    <property type="match status" value="1"/>
</dbReference>
<sequence length="413" mass="47643">MRNLIVVYVIFFMVYTEESTYFDCKIYRLKPKNNQQLAVLTKFKNNTHIRFLSSVSFSKKPIDVMVHPQAQDIFTWTLNLHRIQYKVLQYNVKTIAEPIKFMHMQTSAPNCEISFSQFNRFDKINGYLDQLAQDYADIAIVELIGESYERRDMKVIQISSNPNVSKPINFVDAGIHAKEWIGPAMALYIINQLVENSEQEYLLDYVDWHILPVMNPDGYEYSHDYDRSWRKTRSPQKKCIGTDLNRNFDFHWGENGSSSDPCSDAYSGPYAFSEIETQNVKTYMEKWKNRIKLYVTFHSYGNYILYPWGYTSTLPDNEAELQNLAKKVNTAIVHAGGEEYDFGTTTNVLYAAAGDSKDWARGMLGIELTYTIELPGAGLMGFDPDPTQIIPIVEQTFPGIEVFGQYIAKKFGI</sequence>
<evidence type="ECO:0000256" key="12">
    <source>
        <dbReference type="SAM" id="SignalP"/>
    </source>
</evidence>
<dbReference type="Pfam" id="PF02244">
    <property type="entry name" value="Propep_M14"/>
    <property type="match status" value="1"/>
</dbReference>
<evidence type="ECO:0000256" key="10">
    <source>
        <dbReference type="ARBA" id="ARBA00023157"/>
    </source>
</evidence>
<dbReference type="GO" id="GO:0006508">
    <property type="term" value="P:proteolysis"/>
    <property type="evidence" value="ECO:0007669"/>
    <property type="project" value="UniProtKB-KW"/>
</dbReference>
<keyword evidence="8" id="KW-0862">Zinc</keyword>
<keyword evidence="4" id="KW-0645">Protease</keyword>
<evidence type="ECO:0000256" key="7">
    <source>
        <dbReference type="ARBA" id="ARBA00022801"/>
    </source>
</evidence>
<dbReference type="SMART" id="SM00631">
    <property type="entry name" value="Zn_pept"/>
    <property type="match status" value="1"/>
</dbReference>
<dbReference type="Gene3D" id="3.40.630.10">
    <property type="entry name" value="Zn peptidases"/>
    <property type="match status" value="1"/>
</dbReference>
<dbReference type="PANTHER" id="PTHR11705">
    <property type="entry name" value="PROTEASE FAMILY M14 CARBOXYPEPTIDASE A,B"/>
    <property type="match status" value="1"/>
</dbReference>
<dbReference type="PROSITE" id="PS52035">
    <property type="entry name" value="PEPTIDASE_M14"/>
    <property type="match status" value="1"/>
</dbReference>
<comment type="caution">
    <text evidence="14">The sequence shown here is derived from an EMBL/GenBank/DDBJ whole genome shotgun (WGS) entry which is preliminary data.</text>
</comment>
<dbReference type="EMBL" id="JARPUR010000004">
    <property type="protein sequence ID" value="KAK4877364.1"/>
    <property type="molecule type" value="Genomic_DNA"/>
</dbReference>
<evidence type="ECO:0000256" key="1">
    <source>
        <dbReference type="ARBA" id="ARBA00001947"/>
    </source>
</evidence>
<feature type="active site" description="Proton donor/acceptor" evidence="11">
    <location>
        <position position="373"/>
    </location>
</feature>
<keyword evidence="3" id="KW-0121">Carboxypeptidase</keyword>
<dbReference type="SUPFAM" id="SSF53187">
    <property type="entry name" value="Zn-dependent exopeptidases"/>
    <property type="match status" value="1"/>
</dbReference>
<dbReference type="InterPro" id="IPR000834">
    <property type="entry name" value="Peptidase_M14"/>
</dbReference>
<dbReference type="Gene3D" id="3.30.70.340">
    <property type="entry name" value="Metallocarboxypeptidase-like"/>
    <property type="match status" value="1"/>
</dbReference>
<protein>
    <recommendedName>
        <fullName evidence="13">Peptidase M14 domain-containing protein</fullName>
    </recommendedName>
</protein>